<protein>
    <recommendedName>
        <fullName evidence="3 8">Pectate lyase</fullName>
        <ecNumber evidence="3 8">4.2.2.2</ecNumber>
    </recommendedName>
</protein>
<organism evidence="11 12">
    <name type="scientific">Colocasia esculenta</name>
    <name type="common">Wild taro</name>
    <name type="synonym">Arum esculentum</name>
    <dbReference type="NCBI Taxonomy" id="4460"/>
    <lineage>
        <taxon>Eukaryota</taxon>
        <taxon>Viridiplantae</taxon>
        <taxon>Streptophyta</taxon>
        <taxon>Embryophyta</taxon>
        <taxon>Tracheophyta</taxon>
        <taxon>Spermatophyta</taxon>
        <taxon>Magnoliopsida</taxon>
        <taxon>Liliopsida</taxon>
        <taxon>Araceae</taxon>
        <taxon>Aroideae</taxon>
        <taxon>Colocasieae</taxon>
        <taxon>Colocasia</taxon>
    </lineage>
</organism>
<keyword evidence="7 8" id="KW-0456">Lyase</keyword>
<dbReference type="SUPFAM" id="SSF51126">
    <property type="entry name" value="Pectin lyase-like"/>
    <property type="match status" value="1"/>
</dbReference>
<feature type="compositionally biased region" description="Low complexity" evidence="9">
    <location>
        <begin position="96"/>
        <end position="105"/>
    </location>
</feature>
<dbReference type="EMBL" id="NMUH01002694">
    <property type="protein sequence ID" value="MQM01532.1"/>
    <property type="molecule type" value="Genomic_DNA"/>
</dbReference>
<evidence type="ECO:0000256" key="2">
    <source>
        <dbReference type="ARBA" id="ARBA00005220"/>
    </source>
</evidence>
<comment type="pathway">
    <text evidence="2 8">Glycan metabolism; pectin degradation; 2-dehydro-3-deoxy-D-gluconate from pectin: step 2/5.</text>
</comment>
<dbReference type="OrthoDB" id="1637350at2759"/>
<evidence type="ECO:0000256" key="8">
    <source>
        <dbReference type="RuleBase" id="RU361123"/>
    </source>
</evidence>
<sequence>MAAAGLLPFSPLPWRLPPLLLFTFSALASAALSSNYYGYQPAPSENGKHVMNLLAIGPRLGRQTPEARRLRRRLRSAPLTSSPTPPTTPSTPSPAPSVTAPSRPSPFARDMVIRLDNELMVGSFKTIDGRGAQVEVTGGPCITVQGADHVIIHGLSIHDCTPGKPGLVRSSPSHVGHRLGSDGDAISIFASSNVWIDHCRLSHCYDGLIDVTHGSTSVTISNSHFSNHDKVYIYICFYVYVLDHMHAYRLRVMLYSRQSIGDVMLLGHLDTFIADKGMKVTLVFNHFGEGLVQRMPRVRLGYAHVVNNRYEHWEMYAIGGSANPTILSQGNYFDPPSNPFLKQVTKRETDLAWQKWKWRSANDHFLDGAFFVQSGWGSVAPRYTPAQAFTAAQGSMVPFLTADAGPLNCTVPGRAC</sequence>
<dbReference type="EC" id="4.2.2.2" evidence="3 8"/>
<dbReference type="InterPro" id="IPR002022">
    <property type="entry name" value="Pec_lyase"/>
</dbReference>
<dbReference type="PANTHER" id="PTHR31683">
    <property type="entry name" value="PECTATE LYASE 18-RELATED"/>
    <property type="match status" value="1"/>
</dbReference>
<feature type="region of interest" description="Disordered" evidence="9">
    <location>
        <begin position="73"/>
        <end position="105"/>
    </location>
</feature>
<dbReference type="UniPathway" id="UPA00545">
    <property type="reaction ID" value="UER00824"/>
</dbReference>
<dbReference type="PRINTS" id="PR00807">
    <property type="entry name" value="AMBALLERGEN"/>
</dbReference>
<feature type="domain" description="Pectate lyase" evidence="10">
    <location>
        <begin position="110"/>
        <end position="339"/>
    </location>
</feature>
<dbReference type="Pfam" id="PF00544">
    <property type="entry name" value="Pectate_lyase_4"/>
    <property type="match status" value="2"/>
</dbReference>
<keyword evidence="5 8" id="KW-0732">Signal</keyword>
<reference evidence="11" key="1">
    <citation type="submission" date="2017-07" db="EMBL/GenBank/DDBJ databases">
        <title>Taro Niue Genome Assembly and Annotation.</title>
        <authorList>
            <person name="Atibalentja N."/>
            <person name="Keating K."/>
            <person name="Fields C.J."/>
        </authorList>
    </citation>
    <scope>NUCLEOTIDE SEQUENCE</scope>
    <source>
        <strain evidence="11">Niue_2</strain>
        <tissue evidence="11">Leaf</tissue>
    </source>
</reference>
<dbReference type="GO" id="GO:0045490">
    <property type="term" value="P:pectin catabolic process"/>
    <property type="evidence" value="ECO:0007669"/>
    <property type="project" value="UniProtKB-UniPathway"/>
</dbReference>
<accession>A0A843VW28</accession>
<feature type="signal peptide" evidence="8">
    <location>
        <begin position="1"/>
        <end position="30"/>
    </location>
</feature>
<dbReference type="GO" id="GO:0030570">
    <property type="term" value="F:pectate lyase activity"/>
    <property type="evidence" value="ECO:0007669"/>
    <property type="project" value="UniProtKB-EC"/>
</dbReference>
<dbReference type="InterPro" id="IPR011050">
    <property type="entry name" value="Pectin_lyase_fold/virulence"/>
</dbReference>
<dbReference type="GO" id="GO:0046872">
    <property type="term" value="F:metal ion binding"/>
    <property type="evidence" value="ECO:0007669"/>
    <property type="project" value="UniProtKB-KW"/>
</dbReference>
<evidence type="ECO:0000256" key="3">
    <source>
        <dbReference type="ARBA" id="ARBA00012272"/>
    </source>
</evidence>
<comment type="cofactor">
    <cofactor evidence="8">
        <name>Ca(2+)</name>
        <dbReference type="ChEBI" id="CHEBI:29108"/>
    </cofactor>
    <text evidence="8">Binds 1 Ca(2+) ion. Required for its activity.</text>
</comment>
<evidence type="ECO:0000256" key="4">
    <source>
        <dbReference type="ARBA" id="ARBA00022723"/>
    </source>
</evidence>
<dbReference type="InterPro" id="IPR018082">
    <property type="entry name" value="AmbAllergen"/>
</dbReference>
<name>A0A843VW28_COLES</name>
<evidence type="ECO:0000313" key="12">
    <source>
        <dbReference type="Proteomes" id="UP000652761"/>
    </source>
</evidence>
<evidence type="ECO:0000256" key="9">
    <source>
        <dbReference type="SAM" id="MobiDB-lite"/>
    </source>
</evidence>
<dbReference type="SMART" id="SM00656">
    <property type="entry name" value="Amb_all"/>
    <property type="match status" value="1"/>
</dbReference>
<evidence type="ECO:0000256" key="6">
    <source>
        <dbReference type="ARBA" id="ARBA00022837"/>
    </source>
</evidence>
<feature type="chain" id="PRO_5033109872" description="Pectate lyase" evidence="8">
    <location>
        <begin position="31"/>
        <end position="416"/>
    </location>
</feature>
<evidence type="ECO:0000259" key="10">
    <source>
        <dbReference type="SMART" id="SM00656"/>
    </source>
</evidence>
<dbReference type="InterPro" id="IPR012334">
    <property type="entry name" value="Pectin_lyas_fold"/>
</dbReference>
<keyword evidence="4 8" id="KW-0479">Metal-binding</keyword>
<dbReference type="AlphaFoldDB" id="A0A843VW28"/>
<evidence type="ECO:0000256" key="1">
    <source>
        <dbReference type="ARBA" id="ARBA00000695"/>
    </source>
</evidence>
<evidence type="ECO:0000313" key="11">
    <source>
        <dbReference type="EMBL" id="MQM01532.1"/>
    </source>
</evidence>
<comment type="caution">
    <text evidence="11">The sequence shown here is derived from an EMBL/GenBank/DDBJ whole genome shotgun (WGS) entry which is preliminary data.</text>
</comment>
<gene>
    <name evidence="11" type="ORF">Taro_034294</name>
</gene>
<comment type="catalytic activity">
    <reaction evidence="1 8">
        <text>Eliminative cleavage of (1-&gt;4)-alpha-D-galacturonan to give oligosaccharides with 4-deoxy-alpha-D-galact-4-enuronosyl groups at their non-reducing ends.</text>
        <dbReference type="EC" id="4.2.2.2"/>
    </reaction>
</comment>
<comment type="similarity">
    <text evidence="8">Belongs to the polysaccharide lyase 1 family.</text>
</comment>
<dbReference type="InterPro" id="IPR045032">
    <property type="entry name" value="PEL"/>
</dbReference>
<keyword evidence="12" id="KW-1185">Reference proteome</keyword>
<evidence type="ECO:0000256" key="5">
    <source>
        <dbReference type="ARBA" id="ARBA00022729"/>
    </source>
</evidence>
<keyword evidence="6 8" id="KW-0106">Calcium</keyword>
<proteinExistence type="inferred from homology"/>
<dbReference type="Proteomes" id="UP000652761">
    <property type="component" value="Unassembled WGS sequence"/>
</dbReference>
<dbReference type="Gene3D" id="2.160.20.10">
    <property type="entry name" value="Single-stranded right-handed beta-helix, Pectin lyase-like"/>
    <property type="match status" value="1"/>
</dbReference>
<dbReference type="PANTHER" id="PTHR31683:SF80">
    <property type="entry name" value="PECTATE LYASE 16-RELATED"/>
    <property type="match status" value="1"/>
</dbReference>
<evidence type="ECO:0000256" key="7">
    <source>
        <dbReference type="ARBA" id="ARBA00023239"/>
    </source>
</evidence>
<feature type="compositionally biased region" description="Pro residues" evidence="9">
    <location>
        <begin position="83"/>
        <end position="95"/>
    </location>
</feature>